<dbReference type="PROSITE" id="PS00086">
    <property type="entry name" value="CYTOCHROME_P450"/>
    <property type="match status" value="2"/>
</dbReference>
<feature type="binding site" description="axial binding residue" evidence="8">
    <location>
        <position position="460"/>
    </location>
    <ligand>
        <name>heme</name>
        <dbReference type="ChEBI" id="CHEBI:30413"/>
    </ligand>
    <ligandPart>
        <name>Fe</name>
        <dbReference type="ChEBI" id="CHEBI:18248"/>
    </ligandPart>
</feature>
<organism evidence="10 11">
    <name type="scientific">Pararge aegeria aegeria</name>
    <dbReference type="NCBI Taxonomy" id="348720"/>
    <lineage>
        <taxon>Eukaryota</taxon>
        <taxon>Metazoa</taxon>
        <taxon>Ecdysozoa</taxon>
        <taxon>Arthropoda</taxon>
        <taxon>Hexapoda</taxon>
        <taxon>Insecta</taxon>
        <taxon>Pterygota</taxon>
        <taxon>Neoptera</taxon>
        <taxon>Endopterygota</taxon>
        <taxon>Lepidoptera</taxon>
        <taxon>Glossata</taxon>
        <taxon>Ditrysia</taxon>
        <taxon>Papilionoidea</taxon>
        <taxon>Nymphalidae</taxon>
        <taxon>Satyrinae</taxon>
        <taxon>Satyrini</taxon>
        <taxon>Parargina</taxon>
        <taxon>Pararge</taxon>
    </lineage>
</organism>
<keyword evidence="4 8" id="KW-0479">Metal-binding</keyword>
<dbReference type="GO" id="GO:0005506">
    <property type="term" value="F:iron ion binding"/>
    <property type="evidence" value="ECO:0007669"/>
    <property type="project" value="InterPro"/>
</dbReference>
<keyword evidence="3 8" id="KW-0349">Heme</keyword>
<dbReference type="InterPro" id="IPR036396">
    <property type="entry name" value="Cyt_P450_sf"/>
</dbReference>
<keyword evidence="6 8" id="KW-0408">Iron</keyword>
<dbReference type="PANTHER" id="PTHR24279:SF120">
    <property type="entry name" value="CYTOCHROME P450"/>
    <property type="match status" value="1"/>
</dbReference>
<accession>A0A8S4RZX2</accession>
<dbReference type="Gene3D" id="1.10.630.10">
    <property type="entry name" value="Cytochrome P450"/>
    <property type="match status" value="2"/>
</dbReference>
<evidence type="ECO:0000256" key="7">
    <source>
        <dbReference type="ARBA" id="ARBA00023033"/>
    </source>
</evidence>
<dbReference type="CDD" id="cd11054">
    <property type="entry name" value="CYP24A1-like"/>
    <property type="match status" value="2"/>
</dbReference>
<dbReference type="OrthoDB" id="3945418at2759"/>
<sequence length="946" mass="110110">MITDIQHRMYRVTRILVNKGALKRQQFIRNTSIRCINKSEDQIKAWYEIPGPLSLPVIGQLLHFLPGGWLYKRPMELQELLYKNYGPIVRLDGNWGFDPIIFLYDPEAAINLFRNEDPLPNRPGFDSIMYYRKKYYNESDDDPSGLIIDNGECWKKMRHSVNPVMLHIKTIKQYANIMAEVAEDMIKKIKQLRNNKNQLEGNIFTELNLWALESVGVVALGRRLNCFDPNLPNESPVKKLINVIHDVLNATEKLDFQPSIWKYIATPDFKKGMKIYEEHLKLNEFFIDKAIEQFRLKEGSNNKDKSILEKLLEIDRKVAVAMANDMMFAGVDTTAATVLGLLYLLAINKKKQSKLRKEVLSQQEKRPYLKACIKESLRLFPILSGNFRRTTKDHDILGYRIPKNMNVVIGNQHLCMMEEEFPRPTEFIPERWIVDRCHPLHYRNAHPFSYTPFGFGVRSCIGRRIAELELETFIGKIMENFEIEWFGPSPKRTRASLLYNRKVELAEILYKNYGSIVRLEGGIGMSPIIFLYDPEVALNIFRNENEMPVRPGFDALEYFRKSYYKREDNPWEKTTGLITEHGEPWKKFRSTVNPVLLQPRNIIMYTNALNEVAEDMVNRIRSKRNENNMLNAKFNTEMTLWALEAIGVVALGSRLNCLDPNLPRDSPAIRLINAIHYVFVLVEKLDFEPSLWKYFSTPIFKAAMKCFDEHTKLSDYLVQEAIDQLKKNESNDIKSDKEKGILVKLLEIDHRVAVIMASDMLFAAIDTTANTSIATLLHLAQNPEKQIKLRDEIRSKDEKKQYLKACIKESLRLIPVVGGNFRRTTKEHNAMGYRIPKDMFVMFANQYLCSWEQQFPRAKEFIPERWIVNKSDPLYYGQAHPFVYSPFGFGSRSCIGKRIAELEMETVITKIIENFQVEWVGPPPVPTRTSIVNHLIKPYNFKFKDI</sequence>
<dbReference type="PRINTS" id="PR00463">
    <property type="entry name" value="EP450I"/>
</dbReference>
<feature type="coiled-coil region" evidence="9">
    <location>
        <begin position="175"/>
        <end position="202"/>
    </location>
</feature>
<dbReference type="InterPro" id="IPR050479">
    <property type="entry name" value="CYP11_CYP27_families"/>
</dbReference>
<dbReference type="PRINTS" id="PR00385">
    <property type="entry name" value="P450"/>
</dbReference>
<evidence type="ECO:0000313" key="11">
    <source>
        <dbReference type="Proteomes" id="UP000838756"/>
    </source>
</evidence>
<evidence type="ECO:0000256" key="8">
    <source>
        <dbReference type="PIRSR" id="PIRSR602401-1"/>
    </source>
</evidence>
<dbReference type="GO" id="GO:0016705">
    <property type="term" value="F:oxidoreductase activity, acting on paired donors, with incorporation or reduction of molecular oxygen"/>
    <property type="evidence" value="ECO:0007669"/>
    <property type="project" value="InterPro"/>
</dbReference>
<evidence type="ECO:0000256" key="4">
    <source>
        <dbReference type="ARBA" id="ARBA00022723"/>
    </source>
</evidence>
<keyword evidence="9" id="KW-0175">Coiled coil</keyword>
<dbReference type="Proteomes" id="UP000838756">
    <property type="component" value="Unassembled WGS sequence"/>
</dbReference>
<comment type="cofactor">
    <cofactor evidence="1 8">
        <name>heme</name>
        <dbReference type="ChEBI" id="CHEBI:30413"/>
    </cofactor>
</comment>
<dbReference type="SUPFAM" id="SSF48264">
    <property type="entry name" value="Cytochrome P450"/>
    <property type="match status" value="2"/>
</dbReference>
<dbReference type="EMBL" id="CAKXAJ010025706">
    <property type="protein sequence ID" value="CAH2242872.1"/>
    <property type="molecule type" value="Genomic_DNA"/>
</dbReference>
<dbReference type="InterPro" id="IPR001128">
    <property type="entry name" value="Cyt_P450"/>
</dbReference>
<evidence type="ECO:0000256" key="5">
    <source>
        <dbReference type="ARBA" id="ARBA00023002"/>
    </source>
</evidence>
<keyword evidence="11" id="KW-1185">Reference proteome</keyword>
<keyword evidence="5" id="KW-0560">Oxidoreductase</keyword>
<dbReference type="PANTHER" id="PTHR24279">
    <property type="entry name" value="CYTOCHROME P450"/>
    <property type="match status" value="1"/>
</dbReference>
<protein>
    <submittedName>
        <fullName evidence="10">Jg26497 protein</fullName>
    </submittedName>
</protein>
<evidence type="ECO:0000256" key="1">
    <source>
        <dbReference type="ARBA" id="ARBA00001971"/>
    </source>
</evidence>
<evidence type="ECO:0000313" key="10">
    <source>
        <dbReference type="EMBL" id="CAH2242872.1"/>
    </source>
</evidence>
<dbReference type="InterPro" id="IPR017972">
    <property type="entry name" value="Cyt_P450_CS"/>
</dbReference>
<dbReference type="AlphaFoldDB" id="A0A8S4RZX2"/>
<dbReference type="Pfam" id="PF00067">
    <property type="entry name" value="p450"/>
    <property type="match status" value="2"/>
</dbReference>
<gene>
    <name evidence="10" type="primary">jg26497</name>
    <name evidence="10" type="ORF">PAEG_LOCUS19093</name>
</gene>
<dbReference type="GO" id="GO:0004497">
    <property type="term" value="F:monooxygenase activity"/>
    <property type="evidence" value="ECO:0007669"/>
    <property type="project" value="UniProtKB-KW"/>
</dbReference>
<evidence type="ECO:0000256" key="6">
    <source>
        <dbReference type="ARBA" id="ARBA00023004"/>
    </source>
</evidence>
<evidence type="ECO:0000256" key="9">
    <source>
        <dbReference type="SAM" id="Coils"/>
    </source>
</evidence>
<evidence type="ECO:0000256" key="2">
    <source>
        <dbReference type="ARBA" id="ARBA00010617"/>
    </source>
</evidence>
<name>A0A8S4RZX2_9NEOP</name>
<proteinExistence type="inferred from homology"/>
<dbReference type="GO" id="GO:0020037">
    <property type="term" value="F:heme binding"/>
    <property type="evidence" value="ECO:0007669"/>
    <property type="project" value="InterPro"/>
</dbReference>
<dbReference type="InterPro" id="IPR002401">
    <property type="entry name" value="Cyt_P450_E_grp-I"/>
</dbReference>
<comment type="caution">
    <text evidence="10">The sequence shown here is derived from an EMBL/GenBank/DDBJ whole genome shotgun (WGS) entry which is preliminary data.</text>
</comment>
<comment type="similarity">
    <text evidence="2">Belongs to the cytochrome P450 family.</text>
</comment>
<keyword evidence="7" id="KW-0503">Monooxygenase</keyword>
<evidence type="ECO:0000256" key="3">
    <source>
        <dbReference type="ARBA" id="ARBA00022617"/>
    </source>
</evidence>
<reference evidence="10" key="1">
    <citation type="submission" date="2022-03" db="EMBL/GenBank/DDBJ databases">
        <authorList>
            <person name="Lindestad O."/>
        </authorList>
    </citation>
    <scope>NUCLEOTIDE SEQUENCE</scope>
</reference>